<proteinExistence type="predicted"/>
<dbReference type="OrthoDB" id="3698356at2"/>
<accession>A0A4P6Q4E0</accession>
<dbReference type="EMBL" id="CP036455">
    <property type="protein sequence ID" value="QBI53799.1"/>
    <property type="molecule type" value="Genomic_DNA"/>
</dbReference>
<name>A0A4P6Q4E0_9ACTN</name>
<evidence type="ECO:0000313" key="2">
    <source>
        <dbReference type="EMBL" id="QBI53799.1"/>
    </source>
</evidence>
<sequence length="107" mass="11439">MLRCDYCDLLIGAGCACSRSPQPPPGESAEGSGATFPSSSILISPTRYAHRPGCGHLSDSAIHPPEWGWITGADPHLWTRIAQGHAVYATEGNPQRYAVRRCTTCEG</sequence>
<dbReference type="Proteomes" id="UP000292235">
    <property type="component" value="Chromosome"/>
</dbReference>
<evidence type="ECO:0000256" key="1">
    <source>
        <dbReference type="SAM" id="MobiDB-lite"/>
    </source>
</evidence>
<keyword evidence="3" id="KW-1185">Reference proteome</keyword>
<dbReference type="AlphaFoldDB" id="A0A4P6Q4E0"/>
<feature type="region of interest" description="Disordered" evidence="1">
    <location>
        <begin position="19"/>
        <end position="38"/>
    </location>
</feature>
<organism evidence="2 3">
    <name type="scientific">Streptomonospora litoralis</name>
    <dbReference type="NCBI Taxonomy" id="2498135"/>
    <lineage>
        <taxon>Bacteria</taxon>
        <taxon>Bacillati</taxon>
        <taxon>Actinomycetota</taxon>
        <taxon>Actinomycetes</taxon>
        <taxon>Streptosporangiales</taxon>
        <taxon>Nocardiopsidaceae</taxon>
        <taxon>Streptomonospora</taxon>
    </lineage>
</organism>
<dbReference type="KEGG" id="strr:EKD16_10060"/>
<evidence type="ECO:0000313" key="3">
    <source>
        <dbReference type="Proteomes" id="UP000292235"/>
    </source>
</evidence>
<gene>
    <name evidence="2" type="ORF">EKD16_10060</name>
</gene>
<reference evidence="2 3" key="1">
    <citation type="submission" date="2019-02" db="EMBL/GenBank/DDBJ databases">
        <authorList>
            <person name="Khodamoradi S."/>
            <person name="Hahnke R.L."/>
            <person name="Kaempfer P."/>
            <person name="Schumann P."/>
            <person name="Rohde M."/>
            <person name="Steinert M."/>
            <person name="Luzhetskyy A."/>
            <person name="Wink J."/>
            <person name="Ruckert C."/>
        </authorList>
    </citation>
    <scope>NUCLEOTIDE SEQUENCE [LARGE SCALE GENOMIC DNA]</scope>
    <source>
        <strain evidence="2 3">M2</strain>
    </source>
</reference>
<protein>
    <submittedName>
        <fullName evidence="2">Uncharacterized protein</fullName>
    </submittedName>
</protein>